<protein>
    <submittedName>
        <fullName evidence="10">Aquaporin TIP4-4</fullName>
    </submittedName>
</protein>
<dbReference type="STRING" id="888268.A0A1E5VR57"/>
<dbReference type="InterPro" id="IPR034294">
    <property type="entry name" value="Aquaporin_transptr"/>
</dbReference>
<dbReference type="PANTHER" id="PTHR45665">
    <property type="entry name" value="AQUAPORIN-8"/>
    <property type="match status" value="1"/>
</dbReference>
<accession>A0A1E5VR57</accession>
<dbReference type="InterPro" id="IPR022357">
    <property type="entry name" value="MIP_CS"/>
</dbReference>
<dbReference type="PRINTS" id="PR00783">
    <property type="entry name" value="MINTRINSICP"/>
</dbReference>
<feature type="transmembrane region" description="Helical" evidence="9">
    <location>
        <begin position="204"/>
        <end position="224"/>
    </location>
</feature>
<dbReference type="PANTHER" id="PTHR45665:SF26">
    <property type="entry name" value="AQUAPORIN TIP4-1"/>
    <property type="match status" value="1"/>
</dbReference>
<evidence type="ECO:0000256" key="4">
    <source>
        <dbReference type="ARBA" id="ARBA00022737"/>
    </source>
</evidence>
<evidence type="ECO:0000256" key="6">
    <source>
        <dbReference type="ARBA" id="ARBA00023136"/>
    </source>
</evidence>
<evidence type="ECO:0000313" key="10">
    <source>
        <dbReference type="EMBL" id="OEL27572.1"/>
    </source>
</evidence>
<evidence type="ECO:0000256" key="3">
    <source>
        <dbReference type="ARBA" id="ARBA00022692"/>
    </source>
</evidence>
<dbReference type="NCBIfam" id="TIGR00861">
    <property type="entry name" value="MIP"/>
    <property type="match status" value="1"/>
</dbReference>
<dbReference type="GO" id="GO:0016020">
    <property type="term" value="C:membrane"/>
    <property type="evidence" value="ECO:0007669"/>
    <property type="project" value="InterPro"/>
</dbReference>
<evidence type="ECO:0000256" key="5">
    <source>
        <dbReference type="ARBA" id="ARBA00022989"/>
    </source>
</evidence>
<name>A0A1E5VR57_9POAL</name>
<comment type="caution">
    <text evidence="10">The sequence shown here is derived from an EMBL/GenBank/DDBJ whole genome shotgun (WGS) entry which is preliminary data.</text>
</comment>
<comment type="similarity">
    <text evidence="7">Belongs to the MIP/aquaporin (TC 1.A.8) family. TIP (TC 1.A.8.10) subfamily.</text>
</comment>
<dbReference type="PROSITE" id="PS00221">
    <property type="entry name" value="MIP"/>
    <property type="match status" value="1"/>
</dbReference>
<dbReference type="OrthoDB" id="3222at2759"/>
<feature type="transmembrane region" description="Helical" evidence="9">
    <location>
        <begin position="244"/>
        <end position="267"/>
    </location>
</feature>
<dbReference type="Gene3D" id="1.20.1080.10">
    <property type="entry name" value="Glycerol uptake facilitator protein"/>
    <property type="match status" value="1"/>
</dbReference>
<dbReference type="Pfam" id="PF00230">
    <property type="entry name" value="MIP"/>
    <property type="match status" value="1"/>
</dbReference>
<dbReference type="InterPro" id="IPR023271">
    <property type="entry name" value="Aquaporin-like"/>
</dbReference>
<dbReference type="AlphaFoldDB" id="A0A1E5VR57"/>
<feature type="transmembrane region" description="Helical" evidence="9">
    <location>
        <begin position="132"/>
        <end position="152"/>
    </location>
</feature>
<keyword evidence="6 9" id="KW-0472">Membrane</keyword>
<dbReference type="InterPro" id="IPR000425">
    <property type="entry name" value="MIP"/>
</dbReference>
<keyword evidence="5 9" id="KW-1133">Transmembrane helix</keyword>
<dbReference type="GO" id="GO:0012505">
    <property type="term" value="C:endomembrane system"/>
    <property type="evidence" value="ECO:0007669"/>
    <property type="project" value="UniProtKB-SubCell"/>
</dbReference>
<dbReference type="EMBL" id="LWDX02032161">
    <property type="protein sequence ID" value="OEL27572.1"/>
    <property type="molecule type" value="Genomic_DNA"/>
</dbReference>
<feature type="transmembrane region" description="Helical" evidence="9">
    <location>
        <begin position="172"/>
        <end position="192"/>
    </location>
</feature>
<sequence length="281" mass="28802">MAKFALGHHREATDAGCVRAVLAELILTFLFVFAGVGSAMATGKTIHCSSRGMNSPQHELKPRARRGDTCMHAGKLAGGADSVVGLTAVALAHTLVVAVMVSAGLHVSGGHFNPAVTLGLAVTGRITLFRSALYIVAQLLGSALACLLLTFLTGGGSTPVHALAAGVGALQGVLMEVVLTFSLLFTVYATIVDPRRTVGGMGPLLVGLVVGANVLAGGRFSGASMNPARSFGPALAAGVWANHWVYWVGPLIGGPLAGLVYDGLFMAQGAYEPLRRDDNGF</sequence>
<keyword evidence="3 8" id="KW-0812">Transmembrane</keyword>
<dbReference type="Proteomes" id="UP000095767">
    <property type="component" value="Unassembled WGS sequence"/>
</dbReference>
<dbReference type="CDD" id="cd00333">
    <property type="entry name" value="MIP"/>
    <property type="match status" value="1"/>
</dbReference>
<dbReference type="GO" id="GO:0015250">
    <property type="term" value="F:water channel activity"/>
    <property type="evidence" value="ECO:0007669"/>
    <property type="project" value="TreeGrafter"/>
</dbReference>
<keyword evidence="4" id="KW-0677">Repeat</keyword>
<evidence type="ECO:0000256" key="7">
    <source>
        <dbReference type="ARBA" id="ARBA00038477"/>
    </source>
</evidence>
<evidence type="ECO:0000256" key="2">
    <source>
        <dbReference type="ARBA" id="ARBA00022448"/>
    </source>
</evidence>
<gene>
    <name evidence="10" type="ORF">BAE44_0011409</name>
</gene>
<feature type="transmembrane region" description="Helical" evidence="9">
    <location>
        <begin position="20"/>
        <end position="41"/>
    </location>
</feature>
<keyword evidence="2 8" id="KW-0813">Transport</keyword>
<proteinExistence type="inferred from homology"/>
<evidence type="ECO:0000313" key="11">
    <source>
        <dbReference type="Proteomes" id="UP000095767"/>
    </source>
</evidence>
<reference evidence="10 11" key="1">
    <citation type="submission" date="2016-09" db="EMBL/GenBank/DDBJ databases">
        <title>The draft genome of Dichanthelium oligosanthes: A C3 panicoid grass species.</title>
        <authorList>
            <person name="Studer A.J."/>
            <person name="Schnable J.C."/>
            <person name="Brutnell T.P."/>
        </authorList>
    </citation>
    <scope>NUCLEOTIDE SEQUENCE [LARGE SCALE GENOMIC DNA]</scope>
    <source>
        <strain evidence="11">cv. Kellogg 1175</strain>
        <tissue evidence="10">Leaf</tissue>
    </source>
</reference>
<keyword evidence="11" id="KW-1185">Reference proteome</keyword>
<evidence type="ECO:0000256" key="1">
    <source>
        <dbReference type="ARBA" id="ARBA00004127"/>
    </source>
</evidence>
<comment type="subcellular location">
    <subcellularLocation>
        <location evidence="1">Endomembrane system</location>
        <topology evidence="1">Multi-pass membrane protein</topology>
    </subcellularLocation>
</comment>
<dbReference type="SUPFAM" id="SSF81338">
    <property type="entry name" value="Aquaporin-like"/>
    <property type="match status" value="1"/>
</dbReference>
<dbReference type="FunFam" id="1.20.1080.10:FF:000002">
    <property type="entry name" value="Probable aquaporin TIP1-1"/>
    <property type="match status" value="1"/>
</dbReference>
<organism evidence="10 11">
    <name type="scientific">Dichanthelium oligosanthes</name>
    <dbReference type="NCBI Taxonomy" id="888268"/>
    <lineage>
        <taxon>Eukaryota</taxon>
        <taxon>Viridiplantae</taxon>
        <taxon>Streptophyta</taxon>
        <taxon>Embryophyta</taxon>
        <taxon>Tracheophyta</taxon>
        <taxon>Spermatophyta</taxon>
        <taxon>Magnoliopsida</taxon>
        <taxon>Liliopsida</taxon>
        <taxon>Poales</taxon>
        <taxon>Poaceae</taxon>
        <taxon>PACMAD clade</taxon>
        <taxon>Panicoideae</taxon>
        <taxon>Panicodae</taxon>
        <taxon>Paniceae</taxon>
        <taxon>Dichantheliinae</taxon>
        <taxon>Dichanthelium</taxon>
    </lineage>
</organism>
<evidence type="ECO:0000256" key="8">
    <source>
        <dbReference type="RuleBase" id="RU000477"/>
    </source>
</evidence>
<evidence type="ECO:0000256" key="9">
    <source>
        <dbReference type="SAM" id="Phobius"/>
    </source>
</evidence>